<dbReference type="Proteomes" id="UP000709295">
    <property type="component" value="Unassembled WGS sequence"/>
</dbReference>
<proteinExistence type="predicted"/>
<accession>A0A8J5M429</accession>
<evidence type="ECO:0000313" key="2">
    <source>
        <dbReference type="EMBL" id="KAG6952316.1"/>
    </source>
</evidence>
<sequence>MKTTRGRAMRRSAAKTTTPVARSANALLISKARRMTTLRPRTKNGATTTIGAKKWQRTNRR</sequence>
<evidence type="ECO:0000256" key="1">
    <source>
        <dbReference type="SAM" id="MobiDB-lite"/>
    </source>
</evidence>
<keyword evidence="3" id="KW-1185">Reference proteome</keyword>
<feature type="region of interest" description="Disordered" evidence="1">
    <location>
        <begin position="1"/>
        <end position="21"/>
    </location>
</feature>
<evidence type="ECO:0000313" key="3">
    <source>
        <dbReference type="Proteomes" id="UP000709295"/>
    </source>
</evidence>
<reference evidence="2" key="1">
    <citation type="submission" date="2021-01" db="EMBL/GenBank/DDBJ databases">
        <title>Phytophthora aleatoria, a newly-described species from Pinus radiata is distinct from Phytophthora cactorum isolates based on comparative genomics.</title>
        <authorList>
            <person name="Mcdougal R."/>
            <person name="Panda P."/>
            <person name="Williams N."/>
            <person name="Studholme D.J."/>
        </authorList>
    </citation>
    <scope>NUCLEOTIDE SEQUENCE</scope>
    <source>
        <strain evidence="2">NZFS 4037</strain>
    </source>
</reference>
<organism evidence="2 3">
    <name type="scientific">Phytophthora aleatoria</name>
    <dbReference type="NCBI Taxonomy" id="2496075"/>
    <lineage>
        <taxon>Eukaryota</taxon>
        <taxon>Sar</taxon>
        <taxon>Stramenopiles</taxon>
        <taxon>Oomycota</taxon>
        <taxon>Peronosporomycetes</taxon>
        <taxon>Peronosporales</taxon>
        <taxon>Peronosporaceae</taxon>
        <taxon>Phytophthora</taxon>
    </lineage>
</organism>
<dbReference type="AlphaFoldDB" id="A0A8J5M429"/>
<feature type="compositionally biased region" description="Basic residues" evidence="1">
    <location>
        <begin position="1"/>
        <end position="13"/>
    </location>
</feature>
<dbReference type="EMBL" id="JAENGY010001121">
    <property type="protein sequence ID" value="KAG6952316.1"/>
    <property type="molecule type" value="Genomic_DNA"/>
</dbReference>
<comment type="caution">
    <text evidence="2">The sequence shown here is derived from an EMBL/GenBank/DDBJ whole genome shotgun (WGS) entry which is preliminary data.</text>
</comment>
<feature type="region of interest" description="Disordered" evidence="1">
    <location>
        <begin position="36"/>
        <end position="61"/>
    </location>
</feature>
<name>A0A8J5M429_9STRA</name>
<gene>
    <name evidence="2" type="ORF">JG688_00013339</name>
</gene>
<protein>
    <submittedName>
        <fullName evidence="2">Uncharacterized protein</fullName>
    </submittedName>
</protein>